<keyword evidence="3 5" id="KW-0949">S-adenosyl-L-methionine</keyword>
<keyword evidence="9" id="KW-1185">Reference proteome</keyword>
<feature type="binding site" evidence="5">
    <location>
        <position position="187"/>
    </location>
    <ligand>
        <name>S-adenosyl-L-methionine</name>
        <dbReference type="ChEBI" id="CHEBI:59789"/>
    </ligand>
</feature>
<reference evidence="8" key="1">
    <citation type="submission" date="2020-01" db="EMBL/GenBank/DDBJ databases">
        <title>Development of genomics and gene disruption for Polysphondylium violaceum indicates a role for the polyketide synthase stlB in stalk morphogenesis.</title>
        <authorList>
            <person name="Narita B."/>
            <person name="Kawabe Y."/>
            <person name="Kin K."/>
            <person name="Saito T."/>
            <person name="Gibbs R."/>
            <person name="Kuspa A."/>
            <person name="Muzny D."/>
            <person name="Queller D."/>
            <person name="Richards S."/>
            <person name="Strassman J."/>
            <person name="Sucgang R."/>
            <person name="Worley K."/>
            <person name="Schaap P."/>
        </authorList>
    </citation>
    <scope>NUCLEOTIDE SEQUENCE</scope>
    <source>
        <strain evidence="8">QSvi11</strain>
    </source>
</reference>
<dbReference type="PRINTS" id="PR02010">
    <property type="entry name" value="RCMT9"/>
</dbReference>
<dbReference type="InterPro" id="IPR001678">
    <property type="entry name" value="MeTrfase_RsmB-F_NOP2_dom"/>
</dbReference>
<dbReference type="InterPro" id="IPR023267">
    <property type="entry name" value="RCMT"/>
</dbReference>
<dbReference type="Proteomes" id="UP000695562">
    <property type="component" value="Unassembled WGS sequence"/>
</dbReference>
<feature type="binding site" evidence="5">
    <location>
        <position position="246"/>
    </location>
    <ligand>
        <name>S-adenosyl-L-methionine</name>
        <dbReference type="ChEBI" id="CHEBI:59789"/>
    </ligand>
</feature>
<dbReference type="GO" id="GO:0003723">
    <property type="term" value="F:RNA binding"/>
    <property type="evidence" value="ECO:0007669"/>
    <property type="project" value="UniProtKB-UniRule"/>
</dbReference>
<feature type="compositionally biased region" description="Low complexity" evidence="6">
    <location>
        <begin position="280"/>
        <end position="289"/>
    </location>
</feature>
<dbReference type="Pfam" id="PF01189">
    <property type="entry name" value="Methyltr_RsmB-F"/>
    <property type="match status" value="2"/>
</dbReference>
<dbReference type="InterPro" id="IPR029063">
    <property type="entry name" value="SAM-dependent_MTases_sf"/>
</dbReference>
<evidence type="ECO:0000256" key="1">
    <source>
        <dbReference type="ARBA" id="ARBA00022603"/>
    </source>
</evidence>
<evidence type="ECO:0000259" key="7">
    <source>
        <dbReference type="PROSITE" id="PS51686"/>
    </source>
</evidence>
<feature type="region of interest" description="Disordered" evidence="6">
    <location>
        <begin position="1"/>
        <end position="25"/>
    </location>
</feature>
<dbReference type="PRINTS" id="PR02008">
    <property type="entry name" value="RCMTFAMILY"/>
</dbReference>
<dbReference type="GO" id="GO:0008173">
    <property type="term" value="F:RNA methyltransferase activity"/>
    <property type="evidence" value="ECO:0007669"/>
    <property type="project" value="InterPro"/>
</dbReference>
<evidence type="ECO:0000256" key="3">
    <source>
        <dbReference type="ARBA" id="ARBA00022691"/>
    </source>
</evidence>
<evidence type="ECO:0000256" key="2">
    <source>
        <dbReference type="ARBA" id="ARBA00022679"/>
    </source>
</evidence>
<dbReference type="GO" id="GO:0001510">
    <property type="term" value="P:RNA methylation"/>
    <property type="evidence" value="ECO:0007669"/>
    <property type="project" value="InterPro"/>
</dbReference>
<comment type="similarity">
    <text evidence="5">Belongs to the class I-like SAM-binding methyltransferase superfamily. RsmB/NOP family.</text>
</comment>
<feature type="active site" description="Nucleophile" evidence="5">
    <location>
        <position position="395"/>
    </location>
</feature>
<evidence type="ECO:0000256" key="5">
    <source>
        <dbReference type="PROSITE-ProRule" id="PRU01023"/>
    </source>
</evidence>
<dbReference type="SUPFAM" id="SSF53335">
    <property type="entry name" value="S-adenosyl-L-methionine-dependent methyltransferases"/>
    <property type="match status" value="1"/>
</dbReference>
<protein>
    <recommendedName>
        <fullName evidence="7">SAM-dependent MTase RsmB/NOP-type domain-containing protein</fullName>
    </recommendedName>
</protein>
<sequence length="480" mass="54907">MNAEIEESIEYDEDDGEITTTTSGATKTTDKTWIENIEKKREDQQDLLNDFYAKKPQYFIDFLKSNNIPLDSYNIKDLPRFIRLKSLSDSLNQSLLAEIENQLKTKLVKIHWLPGFYKLQDSSVSISSSKAYKDGLIYGMDASSGAAILALDPKPGDNILDICCAPGTKLCMISDLMNGQGSLTGVDISRPRLGICKTLLNKYKIPNIRLFLCDGTAFNIKAPNPNDSIPLEILEKGKELKRIKLDKKCKEKKEQQELNDEDNENEKDKENNIKPLETSTTNNNNNNNTDIIDLKRKQQHYKSKKPLKKRLIDLEDLFYCKTFYMRHSNSQLYDKVIVDAECSLDASVRHLINYSKMGRHMVPEEFKKLTDLQKLLIQNGFNLLKEGGHIVYSTCSFCKEQNEDVVQWLLDNNPNAKLIPSFNNTTSIVEQDNNMSLSMDQLYNSETVPFSTGFIENTYRFYPKNGTSGMFISKIQKIKL</sequence>
<feature type="binding site" evidence="5">
    <location>
        <position position="214"/>
    </location>
    <ligand>
        <name>S-adenosyl-L-methionine</name>
        <dbReference type="ChEBI" id="CHEBI:59789"/>
    </ligand>
</feature>
<keyword evidence="4 5" id="KW-0694">RNA-binding</keyword>
<evidence type="ECO:0000256" key="6">
    <source>
        <dbReference type="SAM" id="MobiDB-lite"/>
    </source>
</evidence>
<name>A0A8J4PS40_9MYCE</name>
<dbReference type="PANTHER" id="PTHR22807">
    <property type="entry name" value="NOP2 YEAST -RELATED NOL1/NOP2/FMU SUN DOMAIN-CONTAINING"/>
    <property type="match status" value="1"/>
</dbReference>
<evidence type="ECO:0000313" key="9">
    <source>
        <dbReference type="Proteomes" id="UP000695562"/>
    </source>
</evidence>
<dbReference type="PANTHER" id="PTHR22807:SF16">
    <property type="entry name" value="SAM-DEPENDENT MTASE RSMB_NOP-TYPE DOMAIN-CONTAINING PROTEIN"/>
    <property type="match status" value="1"/>
</dbReference>
<evidence type="ECO:0000256" key="4">
    <source>
        <dbReference type="ARBA" id="ARBA00022884"/>
    </source>
</evidence>
<keyword evidence="1 5" id="KW-0489">Methyltransferase</keyword>
<dbReference type="InterPro" id="IPR049560">
    <property type="entry name" value="MeTrfase_RsmB-F_NOP2_cat"/>
</dbReference>
<organism evidence="8 9">
    <name type="scientific">Polysphondylium violaceum</name>
    <dbReference type="NCBI Taxonomy" id="133409"/>
    <lineage>
        <taxon>Eukaryota</taxon>
        <taxon>Amoebozoa</taxon>
        <taxon>Evosea</taxon>
        <taxon>Eumycetozoa</taxon>
        <taxon>Dictyostelia</taxon>
        <taxon>Dictyosteliales</taxon>
        <taxon>Dictyosteliaceae</taxon>
        <taxon>Polysphondylium</taxon>
    </lineage>
</organism>
<dbReference type="OrthoDB" id="6093671at2759"/>
<comment type="caution">
    <text evidence="8">The sequence shown here is derived from an EMBL/GenBank/DDBJ whole genome shotgun (WGS) entry which is preliminary data.</text>
</comment>
<dbReference type="CDD" id="cd02440">
    <property type="entry name" value="AdoMet_MTases"/>
    <property type="match status" value="1"/>
</dbReference>
<feature type="region of interest" description="Disordered" evidence="6">
    <location>
        <begin position="251"/>
        <end position="289"/>
    </location>
</feature>
<dbReference type="AlphaFoldDB" id="A0A8J4PS40"/>
<dbReference type="PROSITE" id="PS51686">
    <property type="entry name" value="SAM_MT_RSMB_NOP"/>
    <property type="match status" value="1"/>
</dbReference>
<comment type="caution">
    <text evidence="5">Lacks conserved residue(s) required for the propagation of feature annotation.</text>
</comment>
<proteinExistence type="inferred from homology"/>
<accession>A0A8J4PS40</accession>
<feature type="compositionally biased region" description="Acidic residues" evidence="6">
    <location>
        <begin position="1"/>
        <end position="17"/>
    </location>
</feature>
<dbReference type="EMBL" id="AJWJ01000377">
    <property type="protein sequence ID" value="KAF2071419.1"/>
    <property type="molecule type" value="Genomic_DNA"/>
</dbReference>
<dbReference type="Gene3D" id="3.40.50.150">
    <property type="entry name" value="Vaccinia Virus protein VP39"/>
    <property type="match status" value="1"/>
</dbReference>
<keyword evidence="2 5" id="KW-0808">Transferase</keyword>
<dbReference type="InterPro" id="IPR023269">
    <property type="entry name" value="RCMT_subfamily_9"/>
</dbReference>
<evidence type="ECO:0000313" key="8">
    <source>
        <dbReference type="EMBL" id="KAF2071419.1"/>
    </source>
</evidence>
<gene>
    <name evidence="8" type="ORF">CYY_007263</name>
</gene>
<feature type="domain" description="SAM-dependent MTase RsmB/NOP-type" evidence="7">
    <location>
        <begin position="70"/>
        <end position="478"/>
    </location>
</feature>